<dbReference type="HOGENOM" id="CLU_544057_0_0_1"/>
<reference evidence="1 2" key="1">
    <citation type="submission" date="2014-04" db="EMBL/GenBank/DDBJ databases">
        <title>Evolutionary Origins and Diversification of the Mycorrhizal Mutualists.</title>
        <authorList>
            <consortium name="DOE Joint Genome Institute"/>
            <consortium name="Mycorrhizal Genomics Consortium"/>
            <person name="Kohler A."/>
            <person name="Kuo A."/>
            <person name="Nagy L.G."/>
            <person name="Floudas D."/>
            <person name="Copeland A."/>
            <person name="Barry K.W."/>
            <person name="Cichocki N."/>
            <person name="Veneault-Fourrey C."/>
            <person name="LaButti K."/>
            <person name="Lindquist E.A."/>
            <person name="Lipzen A."/>
            <person name="Lundell T."/>
            <person name="Morin E."/>
            <person name="Murat C."/>
            <person name="Riley R."/>
            <person name="Ohm R."/>
            <person name="Sun H."/>
            <person name="Tunlid A."/>
            <person name="Henrissat B."/>
            <person name="Grigoriev I.V."/>
            <person name="Hibbett D.S."/>
            <person name="Martin F."/>
        </authorList>
    </citation>
    <scope>NUCLEOTIDE SEQUENCE [LARGE SCALE GENOMIC DNA]</scope>
    <source>
        <strain evidence="1 2">FD-317 M1</strain>
    </source>
</reference>
<dbReference type="Proteomes" id="UP000053593">
    <property type="component" value="Unassembled WGS sequence"/>
</dbReference>
<proteinExistence type="predicted"/>
<evidence type="ECO:0000313" key="2">
    <source>
        <dbReference type="Proteomes" id="UP000053593"/>
    </source>
</evidence>
<protein>
    <recommendedName>
        <fullName evidence="3">F-box domain-containing protein</fullName>
    </recommendedName>
</protein>
<dbReference type="AlphaFoldDB" id="A0A0D0CHJ9"/>
<evidence type="ECO:0008006" key="3">
    <source>
        <dbReference type="Google" id="ProtNLM"/>
    </source>
</evidence>
<gene>
    <name evidence="1" type="ORF">GYMLUDRAFT_77111</name>
</gene>
<sequence>MADNLVPNTNSIRDIEEWSSPERRRGNQQLDPIPNEIYLEIISGIHSRKDLDNLVLTCRFFASVIIPNRFSAIYFADFDHPETAQIASHLKLLKAIRETSDRRAVSLLKYTRYLEIEFAGSASTSFQRFCEDILLKSPNIKDLNVYDLHSPSLFKNISELSNLSSLGLYSLSPSVIYDVTDADIISCASALRLESLSLYIRNDGSSTERHQHMEAKFVPLTTIPHLKTLKTYSWPVICGLASQGTLPPYQKLEVGEVEDLLLLYNLVCRIPTLTTLDLNGVRLPENAQIATPLLSASLSLSLSPLSNLRTLVMPPHLAYIFAGPHSLREIVLLGALKFDVQSRGLQFSYNHQVSADIRLLFDHPCIDVERIDHLPCATVRPGGPGYKNMRRCLPKLKYLSLRVNVDIEGYHYYNAEYKKHSENVRLM</sequence>
<keyword evidence="2" id="KW-1185">Reference proteome</keyword>
<accession>A0A0D0CHJ9</accession>
<name>A0A0D0CHJ9_9AGAR</name>
<evidence type="ECO:0000313" key="1">
    <source>
        <dbReference type="EMBL" id="KIK54398.1"/>
    </source>
</evidence>
<dbReference type="OrthoDB" id="3256662at2759"/>
<organism evidence="1 2">
    <name type="scientific">Collybiopsis luxurians FD-317 M1</name>
    <dbReference type="NCBI Taxonomy" id="944289"/>
    <lineage>
        <taxon>Eukaryota</taxon>
        <taxon>Fungi</taxon>
        <taxon>Dikarya</taxon>
        <taxon>Basidiomycota</taxon>
        <taxon>Agaricomycotina</taxon>
        <taxon>Agaricomycetes</taxon>
        <taxon>Agaricomycetidae</taxon>
        <taxon>Agaricales</taxon>
        <taxon>Marasmiineae</taxon>
        <taxon>Omphalotaceae</taxon>
        <taxon>Collybiopsis</taxon>
        <taxon>Collybiopsis luxurians</taxon>
    </lineage>
</organism>
<dbReference type="EMBL" id="KN834816">
    <property type="protein sequence ID" value="KIK54398.1"/>
    <property type="molecule type" value="Genomic_DNA"/>
</dbReference>